<reference evidence="2" key="1">
    <citation type="journal article" date="2020" name="Nature">
        <title>Giant virus diversity and host interactions through global metagenomics.</title>
        <authorList>
            <person name="Schulz F."/>
            <person name="Roux S."/>
            <person name="Paez-Espino D."/>
            <person name="Jungbluth S."/>
            <person name="Walsh D.A."/>
            <person name="Denef V.J."/>
            <person name="McMahon K.D."/>
            <person name="Konstantinidis K.T."/>
            <person name="Eloe-Fadrosh E.A."/>
            <person name="Kyrpides N.C."/>
            <person name="Woyke T."/>
        </authorList>
    </citation>
    <scope>NUCLEOTIDE SEQUENCE</scope>
    <source>
        <strain evidence="2">GVMAG-M-3300023179-90</strain>
    </source>
</reference>
<proteinExistence type="predicted"/>
<feature type="transmembrane region" description="Helical" evidence="1">
    <location>
        <begin position="47"/>
        <end position="68"/>
    </location>
</feature>
<evidence type="ECO:0000256" key="1">
    <source>
        <dbReference type="SAM" id="Phobius"/>
    </source>
</evidence>
<name>A0A6C0HBG2_9ZZZZ</name>
<dbReference type="EMBL" id="MN739921">
    <property type="protein sequence ID" value="QHT77720.1"/>
    <property type="molecule type" value="Genomic_DNA"/>
</dbReference>
<sequence>MRFSNLKNNWKITNYKQNRDFFTANIFRIFFVKNKIFSIIYNTSMNMFMAIYFAILFFVLSPGVLLRIPKNGSKFVVAGVHAVVFGVVAFFTGKFVWNLSQKIAPPAKKEGLVDKKKESLDDTIAQITKPQIAQ</sequence>
<organism evidence="2">
    <name type="scientific">viral metagenome</name>
    <dbReference type="NCBI Taxonomy" id="1070528"/>
    <lineage>
        <taxon>unclassified sequences</taxon>
        <taxon>metagenomes</taxon>
        <taxon>organismal metagenomes</taxon>
    </lineage>
</organism>
<protein>
    <submittedName>
        <fullName evidence="2">Uncharacterized protein</fullName>
    </submittedName>
</protein>
<keyword evidence="1" id="KW-1133">Transmembrane helix</keyword>
<keyword evidence="1" id="KW-0472">Membrane</keyword>
<dbReference type="AlphaFoldDB" id="A0A6C0HBG2"/>
<accession>A0A6C0HBG2</accession>
<keyword evidence="1" id="KW-0812">Transmembrane</keyword>
<feature type="transmembrane region" description="Helical" evidence="1">
    <location>
        <begin position="75"/>
        <end position="97"/>
    </location>
</feature>
<evidence type="ECO:0000313" key="2">
    <source>
        <dbReference type="EMBL" id="QHT77720.1"/>
    </source>
</evidence>